<organism evidence="3 4">
    <name type="scientific">Lolium multiflorum</name>
    <name type="common">Italian ryegrass</name>
    <name type="synonym">Lolium perenne subsp. multiflorum</name>
    <dbReference type="NCBI Taxonomy" id="4521"/>
    <lineage>
        <taxon>Eukaryota</taxon>
        <taxon>Viridiplantae</taxon>
        <taxon>Streptophyta</taxon>
        <taxon>Embryophyta</taxon>
        <taxon>Tracheophyta</taxon>
        <taxon>Spermatophyta</taxon>
        <taxon>Magnoliopsida</taxon>
        <taxon>Liliopsida</taxon>
        <taxon>Poales</taxon>
        <taxon>Poaceae</taxon>
        <taxon>BOP clade</taxon>
        <taxon>Pooideae</taxon>
        <taxon>Poodae</taxon>
        <taxon>Poeae</taxon>
        <taxon>Poeae Chloroplast Group 2 (Poeae type)</taxon>
        <taxon>Loliodinae</taxon>
        <taxon>Loliinae</taxon>
        <taxon>Lolium</taxon>
    </lineage>
</organism>
<evidence type="ECO:0000313" key="4">
    <source>
        <dbReference type="Proteomes" id="UP001231189"/>
    </source>
</evidence>
<evidence type="ECO:0000256" key="1">
    <source>
        <dbReference type="SAM" id="Coils"/>
    </source>
</evidence>
<feature type="region of interest" description="Disordered" evidence="2">
    <location>
        <begin position="43"/>
        <end position="62"/>
    </location>
</feature>
<dbReference type="EMBL" id="JAUUTY010000001">
    <property type="protein sequence ID" value="KAK1692852.1"/>
    <property type="molecule type" value="Genomic_DNA"/>
</dbReference>
<sequence>MTVQDKPSGLLGRIVELKRGGQDLGPSFLTLSGNAADISAATRGIGKDRLPAPDPPSLNRRTPTRLKRAVKSLTAWYDVTANVVVTVPEASIEALKEQVAKLQAEKEQLIRDHQEALSAQQDISRKLKDQAMQAGARRGKPPAHKAAAEEARKAQKAAEDEVARLKAEQKEYDLLVTRTDALALRLFPDSQAHAMKKVAERAKQAGANLPPNYSRLFGLAGVPDTFSLDRLKGAAEGSGNGSAPLHALEQLCPPRRRSGTRARLDALTGVREGAETDLDPILAAKRQDRAYRIASTPRCAPSFLPLTAFKIILMRKKMKPMRSLSMMPVLATLLRKLLLPDHLL</sequence>
<evidence type="ECO:0000313" key="3">
    <source>
        <dbReference type="EMBL" id="KAK1692852.1"/>
    </source>
</evidence>
<feature type="region of interest" description="Disordered" evidence="2">
    <location>
        <begin position="131"/>
        <end position="155"/>
    </location>
</feature>
<feature type="coiled-coil region" evidence="1">
    <location>
        <begin position="92"/>
        <end position="119"/>
    </location>
</feature>
<protein>
    <submittedName>
        <fullName evidence="3">Uncharacterized protein</fullName>
    </submittedName>
</protein>
<reference evidence="3" key="1">
    <citation type="submission" date="2023-07" db="EMBL/GenBank/DDBJ databases">
        <title>A chromosome-level genome assembly of Lolium multiflorum.</title>
        <authorList>
            <person name="Chen Y."/>
            <person name="Copetti D."/>
            <person name="Kolliker R."/>
            <person name="Studer B."/>
        </authorList>
    </citation>
    <scope>NUCLEOTIDE SEQUENCE</scope>
    <source>
        <strain evidence="3">02402/16</strain>
        <tissue evidence="3">Leaf</tissue>
    </source>
</reference>
<accession>A0AAD8X3G2</accession>
<feature type="compositionally biased region" description="Basic and acidic residues" evidence="2">
    <location>
        <begin position="146"/>
        <end position="155"/>
    </location>
</feature>
<dbReference type="AlphaFoldDB" id="A0AAD8X3G2"/>
<name>A0AAD8X3G2_LOLMU</name>
<comment type="caution">
    <text evidence="3">The sequence shown here is derived from an EMBL/GenBank/DDBJ whole genome shotgun (WGS) entry which is preliminary data.</text>
</comment>
<keyword evidence="4" id="KW-1185">Reference proteome</keyword>
<gene>
    <name evidence="3" type="ORF">QYE76_009549</name>
</gene>
<proteinExistence type="predicted"/>
<dbReference type="Proteomes" id="UP001231189">
    <property type="component" value="Unassembled WGS sequence"/>
</dbReference>
<evidence type="ECO:0000256" key="2">
    <source>
        <dbReference type="SAM" id="MobiDB-lite"/>
    </source>
</evidence>
<keyword evidence="1" id="KW-0175">Coiled coil</keyword>